<keyword evidence="1" id="KW-0812">Transmembrane</keyword>
<proteinExistence type="predicted"/>
<reference evidence="2" key="1">
    <citation type="submission" date="2021-01" db="EMBL/GenBank/DDBJ databases">
        <title>Enterococcus.</title>
        <authorList>
            <person name="Du X."/>
            <person name="Wang N."/>
        </authorList>
    </citation>
    <scope>NUCLEOTIDE SEQUENCE [LARGE SCALE GENOMIC DNA]</scope>
    <source>
        <strain evidence="2">T90-2</strain>
    </source>
</reference>
<protein>
    <submittedName>
        <fullName evidence="2">Uncharacterized protein</fullName>
    </submittedName>
</protein>
<dbReference type="PANTHER" id="PTHR37324">
    <property type="entry name" value="PTS SYSTEM GALACTITOL-SPECIFIC EIIC COMPONENT"/>
    <property type="match status" value="1"/>
</dbReference>
<keyword evidence="1" id="KW-1133">Transmembrane helix</keyword>
<dbReference type="PANTHER" id="PTHR37324:SF2">
    <property type="entry name" value="PTS SYSTEM GALACTITOL-SPECIFIC EIIC COMPONENT"/>
    <property type="match status" value="1"/>
</dbReference>
<organism evidence="2">
    <name type="scientific">Enterococcus faecalis</name>
    <name type="common">Streptococcus faecalis</name>
    <dbReference type="NCBI Taxonomy" id="1351"/>
    <lineage>
        <taxon>Bacteria</taxon>
        <taxon>Bacillati</taxon>
        <taxon>Bacillota</taxon>
        <taxon>Bacilli</taxon>
        <taxon>Lactobacillales</taxon>
        <taxon>Enterococcaceae</taxon>
        <taxon>Enterococcus</taxon>
    </lineage>
</organism>
<dbReference type="InterPro" id="IPR013853">
    <property type="entry name" value="EIIC-GAT"/>
</dbReference>
<dbReference type="GO" id="GO:0015577">
    <property type="term" value="F:galactitol transmembrane transporter activity"/>
    <property type="evidence" value="ECO:0007669"/>
    <property type="project" value="InterPro"/>
</dbReference>
<accession>A0A974NYQ1</accession>
<dbReference type="EMBL" id="CP068242">
    <property type="protein sequence ID" value="QQV79609.1"/>
    <property type="molecule type" value="Genomic_DNA"/>
</dbReference>
<dbReference type="GO" id="GO:0005886">
    <property type="term" value="C:plasma membrane"/>
    <property type="evidence" value="ECO:0007669"/>
    <property type="project" value="TreeGrafter"/>
</dbReference>
<evidence type="ECO:0000313" key="2">
    <source>
        <dbReference type="EMBL" id="QQV79609.1"/>
    </source>
</evidence>
<evidence type="ECO:0000256" key="1">
    <source>
        <dbReference type="SAM" id="Phobius"/>
    </source>
</evidence>
<feature type="transmembrane region" description="Helical" evidence="1">
    <location>
        <begin position="129"/>
        <end position="151"/>
    </location>
</feature>
<sequence length="171" mass="18651">MEGLMPISDATQKNGPKKNSKEHVYLSDWMRLVVVGESRCYYNSIDHYSFNNRHGLSLARKTAFLPFADLAVVPFRVAMVVALTRGNLLKNIVIGLVITASLLWCGSATSPMLTAIAKSVGIDLGTSSMLISSFAATSMIQSYLVFIAFAYKTNHRDSGLIVGIGRCMVLL</sequence>
<name>A0A974NYQ1_ENTFL</name>
<dbReference type="AlphaFoldDB" id="A0A974NYQ1"/>
<gene>
    <name evidence="2" type="ORF">JG559_01115</name>
</gene>
<feature type="transmembrane region" description="Helical" evidence="1">
    <location>
        <begin position="92"/>
        <end position="117"/>
    </location>
</feature>
<keyword evidence="1" id="KW-0472">Membrane</keyword>